<dbReference type="PRINTS" id="PR01041">
    <property type="entry name" value="TRNASYNTHMET"/>
</dbReference>
<dbReference type="Pfam" id="PF09334">
    <property type="entry name" value="tRNA-synt_1g"/>
    <property type="match status" value="1"/>
</dbReference>
<proteinExistence type="inferred from homology"/>
<evidence type="ECO:0000256" key="5">
    <source>
        <dbReference type="ARBA" id="ARBA00022917"/>
    </source>
</evidence>
<dbReference type="Gene3D" id="2.170.220.10">
    <property type="match status" value="1"/>
</dbReference>
<dbReference type="GO" id="GO:0006431">
    <property type="term" value="P:methionyl-tRNA aminoacylation"/>
    <property type="evidence" value="ECO:0007669"/>
    <property type="project" value="InterPro"/>
</dbReference>
<evidence type="ECO:0000259" key="10">
    <source>
        <dbReference type="Pfam" id="PF09334"/>
    </source>
</evidence>
<comment type="caution">
    <text evidence="11">The sequence shown here is derived from an EMBL/GenBank/DDBJ whole genome shotgun (WGS) entry which is preliminary data.</text>
</comment>
<dbReference type="Gene3D" id="1.10.730.10">
    <property type="entry name" value="Isoleucyl-tRNA Synthetase, Domain 1"/>
    <property type="match status" value="1"/>
</dbReference>
<dbReference type="InterPro" id="IPR009080">
    <property type="entry name" value="tRNAsynth_Ia_anticodon-bd"/>
</dbReference>
<dbReference type="GO" id="GO:0004825">
    <property type="term" value="F:methionine-tRNA ligase activity"/>
    <property type="evidence" value="ECO:0007669"/>
    <property type="project" value="UniProtKB-EC"/>
</dbReference>
<dbReference type="CDD" id="cd07957">
    <property type="entry name" value="Anticodon_Ia_Met"/>
    <property type="match status" value="1"/>
</dbReference>
<dbReference type="InterPro" id="IPR002300">
    <property type="entry name" value="aa-tRNA-synth_Ia"/>
</dbReference>
<protein>
    <recommendedName>
        <fullName evidence="1">methionine--tRNA ligase</fullName>
        <ecNumber evidence="1">6.1.1.10</ecNumber>
    </recommendedName>
</protein>
<reference evidence="11 12" key="1">
    <citation type="journal article" date="2016" name="Nat. Commun.">
        <title>Thousands of microbial genomes shed light on interconnected biogeochemical processes in an aquifer system.</title>
        <authorList>
            <person name="Anantharaman K."/>
            <person name="Brown C.T."/>
            <person name="Hug L.A."/>
            <person name="Sharon I."/>
            <person name="Castelle C.J."/>
            <person name="Probst A.J."/>
            <person name="Thomas B.C."/>
            <person name="Singh A."/>
            <person name="Wilkins M.J."/>
            <person name="Karaoz U."/>
            <person name="Brodie E.L."/>
            <person name="Williams K.H."/>
            <person name="Hubbard S.S."/>
            <person name="Banfield J.F."/>
        </authorList>
    </citation>
    <scope>NUCLEOTIDE SEQUENCE [LARGE SCALE GENOMIC DNA]</scope>
</reference>
<dbReference type="PANTHER" id="PTHR43326">
    <property type="entry name" value="METHIONYL-TRNA SYNTHETASE"/>
    <property type="match status" value="1"/>
</dbReference>
<dbReference type="InterPro" id="IPR033911">
    <property type="entry name" value="MetRS_core"/>
</dbReference>
<dbReference type="Pfam" id="PF08264">
    <property type="entry name" value="Anticodon_1"/>
    <property type="match status" value="1"/>
</dbReference>
<keyword evidence="3 7" id="KW-0547">Nucleotide-binding</keyword>
<evidence type="ECO:0000259" key="8">
    <source>
        <dbReference type="Pfam" id="PF00133"/>
    </source>
</evidence>
<evidence type="ECO:0000256" key="7">
    <source>
        <dbReference type="RuleBase" id="RU363039"/>
    </source>
</evidence>
<dbReference type="EC" id="6.1.1.10" evidence="1"/>
<dbReference type="InterPro" id="IPR041872">
    <property type="entry name" value="Anticodon_Met"/>
</dbReference>
<dbReference type="Gene3D" id="3.40.50.620">
    <property type="entry name" value="HUPs"/>
    <property type="match status" value="1"/>
</dbReference>
<evidence type="ECO:0000256" key="3">
    <source>
        <dbReference type="ARBA" id="ARBA00022741"/>
    </source>
</evidence>
<evidence type="ECO:0000313" key="12">
    <source>
        <dbReference type="Proteomes" id="UP000178893"/>
    </source>
</evidence>
<dbReference type="FunFam" id="2.170.220.10:FF:000003">
    <property type="entry name" value="Methionine--tRNA ligase"/>
    <property type="match status" value="1"/>
</dbReference>
<evidence type="ECO:0000256" key="6">
    <source>
        <dbReference type="ARBA" id="ARBA00023146"/>
    </source>
</evidence>
<dbReference type="InterPro" id="IPR015413">
    <property type="entry name" value="Methionyl/Leucyl_tRNA_Synth"/>
</dbReference>
<feature type="domain" description="Methionyl/Valyl/Leucyl/Isoleucyl-tRNA synthetase anticodon-binding" evidence="9">
    <location>
        <begin position="389"/>
        <end position="468"/>
    </location>
</feature>
<keyword evidence="4 7" id="KW-0067">ATP-binding</keyword>
<evidence type="ECO:0000259" key="9">
    <source>
        <dbReference type="Pfam" id="PF08264"/>
    </source>
</evidence>
<dbReference type="SUPFAM" id="SSF52374">
    <property type="entry name" value="Nucleotidylyl transferase"/>
    <property type="match status" value="1"/>
</dbReference>
<organism evidence="11 12">
    <name type="scientific">Candidatus Nealsonbacteria bacterium RBG_13_37_56</name>
    <dbReference type="NCBI Taxonomy" id="1801661"/>
    <lineage>
        <taxon>Bacteria</taxon>
        <taxon>Candidatus Nealsoniibacteriota</taxon>
    </lineage>
</organism>
<accession>A0A1G2DVS6</accession>
<dbReference type="EMBL" id="MHLW01000029">
    <property type="protein sequence ID" value="OGZ17653.1"/>
    <property type="molecule type" value="Genomic_DNA"/>
</dbReference>
<dbReference type="PANTHER" id="PTHR43326:SF1">
    <property type="entry name" value="METHIONINE--TRNA LIGASE, MITOCHONDRIAL"/>
    <property type="match status" value="1"/>
</dbReference>
<keyword evidence="2 7" id="KW-0436">Ligase</keyword>
<comment type="similarity">
    <text evidence="7">Belongs to the class-I aminoacyl-tRNA synthetase family.</text>
</comment>
<feature type="domain" description="Methionyl/Leucyl tRNA synthetase" evidence="10">
    <location>
        <begin position="135"/>
        <end position="361"/>
    </location>
</feature>
<sequence>MKKLYISTALPYVNYAPHVGFALEIIQADVIARYHRSLGEDVFFLTGTDENSLKNVQAAEKEGISTKKLVDRNAEKFYNLRKALNLSFDDFIRTTEKRHIHGAQELWLACKKDIYKKKYKGLYCIGCEQFYKESELENGFCPEHKTKPELLEEENYFFRLSKYQNILREKIKKDKIKIIPETRKNELLSFINSGLQDFCISRLAERGRGWGIPVPGDSAQILWTWYDALSNYINALGYAEDSEKFQEFWQKNNNKIHIIGKGIIRFHGIYWLAILLSAKLNLPDTIFVHGYITANGQKMSKSLGNVIDPFELVKKYGTDPVRYYLLREIPSTEDGDFSYEKFEQRYNSDLANGIGNLVARVGKMVERDSKSTRSSDRVPDRMIGQNPKIKKEIEKTEDKYKAALEEFKFNEALKAIWDLIGFCDKYIEETKPWEQKENSEKVLKDLLFVIDNIADLLEPFLPETSEKIKKRTVPLFPKI</sequence>
<dbReference type="InterPro" id="IPR013155">
    <property type="entry name" value="M/V/L/I-tRNA-synth_anticd-bd"/>
</dbReference>
<keyword evidence="5 7" id="KW-0648">Protein biosynthesis</keyword>
<dbReference type="Pfam" id="PF00133">
    <property type="entry name" value="tRNA-synt_1"/>
    <property type="match status" value="1"/>
</dbReference>
<evidence type="ECO:0000256" key="4">
    <source>
        <dbReference type="ARBA" id="ARBA00022840"/>
    </source>
</evidence>
<evidence type="ECO:0000256" key="1">
    <source>
        <dbReference type="ARBA" id="ARBA00012838"/>
    </source>
</evidence>
<gene>
    <name evidence="11" type="ORF">A2V72_02600</name>
</gene>
<evidence type="ECO:0000256" key="2">
    <source>
        <dbReference type="ARBA" id="ARBA00022598"/>
    </source>
</evidence>
<dbReference type="InterPro" id="IPR023457">
    <property type="entry name" value="Met-tRNA_synth_2"/>
</dbReference>
<dbReference type="Proteomes" id="UP000178893">
    <property type="component" value="Unassembled WGS sequence"/>
</dbReference>
<evidence type="ECO:0000313" key="11">
    <source>
        <dbReference type="EMBL" id="OGZ17653.1"/>
    </source>
</evidence>
<dbReference type="GO" id="GO:0005524">
    <property type="term" value="F:ATP binding"/>
    <property type="evidence" value="ECO:0007669"/>
    <property type="project" value="UniProtKB-KW"/>
</dbReference>
<dbReference type="CDD" id="cd00814">
    <property type="entry name" value="MetRS_core"/>
    <property type="match status" value="1"/>
</dbReference>
<keyword evidence="6 7" id="KW-0030">Aminoacyl-tRNA synthetase</keyword>
<dbReference type="InterPro" id="IPR014729">
    <property type="entry name" value="Rossmann-like_a/b/a_fold"/>
</dbReference>
<feature type="domain" description="Aminoacyl-tRNA synthetase class Ia" evidence="8">
    <location>
        <begin position="5"/>
        <end position="96"/>
    </location>
</feature>
<name>A0A1G2DVS6_9BACT</name>
<dbReference type="SUPFAM" id="SSF47323">
    <property type="entry name" value="Anticodon-binding domain of a subclass of class I aminoacyl-tRNA synthetases"/>
    <property type="match status" value="1"/>
</dbReference>
<dbReference type="AlphaFoldDB" id="A0A1G2DVS6"/>